<dbReference type="Proteomes" id="UP000221580">
    <property type="component" value="Unassembled WGS sequence"/>
</dbReference>
<proteinExistence type="predicted"/>
<comment type="caution">
    <text evidence="1">The sequence shown here is derived from an EMBL/GenBank/DDBJ whole genome shotgun (WGS) entry which is preliminary data.</text>
</comment>
<dbReference type="EMBL" id="PDJN01000001">
    <property type="protein sequence ID" value="PFG72063.1"/>
    <property type="molecule type" value="Genomic_DNA"/>
</dbReference>
<protein>
    <submittedName>
        <fullName evidence="1">Uncharacterized protein</fullName>
    </submittedName>
</protein>
<organism evidence="1 2">
    <name type="scientific">Pseudomonas poae</name>
    <dbReference type="NCBI Taxonomy" id="200451"/>
    <lineage>
        <taxon>Bacteria</taxon>
        <taxon>Pseudomonadati</taxon>
        <taxon>Pseudomonadota</taxon>
        <taxon>Gammaproteobacteria</taxon>
        <taxon>Pseudomonadales</taxon>
        <taxon>Pseudomonadaceae</taxon>
        <taxon>Pseudomonas</taxon>
    </lineage>
</organism>
<accession>A0A7Z1GX27</accession>
<reference evidence="1 2" key="2">
    <citation type="submission" date="2017-10" db="EMBL/GenBank/DDBJ databases">
        <title>Bacterial endophytes that colonize and modify switchgrass growth.</title>
        <authorList>
            <person name="Debolt S."/>
        </authorList>
    </citation>
    <scope>NUCLEOTIDE SEQUENCE [LARGE SCALE GENOMIC DNA]</scope>
    <source>
        <strain evidence="1 2">A2-S9</strain>
    </source>
</reference>
<dbReference type="Gene3D" id="2.60.120.260">
    <property type="entry name" value="Galactose-binding domain-like"/>
    <property type="match status" value="2"/>
</dbReference>
<dbReference type="RefSeq" id="WP_085205426.1">
    <property type="nucleotide sequence ID" value="NZ_PDJN01000001.1"/>
</dbReference>
<dbReference type="InterPro" id="IPR008979">
    <property type="entry name" value="Galactose-bd-like_sf"/>
</dbReference>
<dbReference type="SUPFAM" id="SSF49785">
    <property type="entry name" value="Galactose-binding domain-like"/>
    <property type="match status" value="2"/>
</dbReference>
<gene>
    <name evidence="1" type="ORF">DM05_2444</name>
</gene>
<evidence type="ECO:0000313" key="1">
    <source>
        <dbReference type="EMBL" id="PFG72063.1"/>
    </source>
</evidence>
<evidence type="ECO:0000313" key="2">
    <source>
        <dbReference type="Proteomes" id="UP000221580"/>
    </source>
</evidence>
<name>A0A7Z1GX27_9PSED</name>
<sequence length="266" mass="29035">MSPLVPLNKNLILNGNFIDHGTHWTATATLPGRVDFSQHSCIVRTQGMAEQTVPVVEATVYTLSLFTLITYRGTGSITVVFQPSGVNESISMSGNQGWLRQSLTFTPPTGTVSATVQLTGTSGDVWFDNVRLVEEEGTIIPIELIGNGDFSRNGDEWTSSPPPNSATFHDQRCQLNLGAYIEQDIRVVPEQALVFSIDAQTPTGGHGVVMFHITPDHVPEFELRGEGGWDSYTYLFTVPAGIHDITLQIQGITFLIVDNISLKAME</sequence>
<dbReference type="AlphaFoldDB" id="A0A7Z1GX27"/>
<reference evidence="1 2" key="1">
    <citation type="submission" date="2017-09" db="EMBL/GenBank/DDBJ databases">
        <authorList>
            <person name="DeBolt S."/>
            <person name="Huntemann M."/>
            <person name="Clum A."/>
            <person name="Pillay M."/>
            <person name="Palaniappan K."/>
            <person name="Varghese N."/>
            <person name="Mikhailova N."/>
            <person name="Stamatis D."/>
            <person name="Reddy T."/>
            <person name="Daum C."/>
            <person name="Shapiro N."/>
            <person name="Ivanova N."/>
            <person name="Kyrpides N."/>
            <person name="Woyke T."/>
        </authorList>
    </citation>
    <scope>NUCLEOTIDE SEQUENCE [LARGE SCALE GENOMIC DNA]</scope>
    <source>
        <strain evidence="1 2">A2-S9</strain>
    </source>
</reference>